<keyword evidence="2" id="KW-0812">Transmembrane</keyword>
<feature type="compositionally biased region" description="Polar residues" evidence="1">
    <location>
        <begin position="585"/>
        <end position="601"/>
    </location>
</feature>
<dbReference type="GeneID" id="68092742"/>
<feature type="compositionally biased region" description="Polar residues" evidence="1">
    <location>
        <begin position="156"/>
        <end position="169"/>
    </location>
</feature>
<feature type="compositionally biased region" description="Low complexity" evidence="1">
    <location>
        <begin position="177"/>
        <end position="192"/>
    </location>
</feature>
<keyword evidence="4" id="KW-1185">Reference proteome</keyword>
<proteinExistence type="predicted"/>
<evidence type="ECO:0000256" key="1">
    <source>
        <dbReference type="SAM" id="MobiDB-lite"/>
    </source>
</evidence>
<name>A0AA88KPP9_NAELO</name>
<dbReference type="RefSeq" id="XP_044552833.1">
    <property type="nucleotide sequence ID" value="XM_044692257.1"/>
</dbReference>
<feature type="transmembrane region" description="Helical" evidence="2">
    <location>
        <begin position="454"/>
        <end position="482"/>
    </location>
</feature>
<feature type="transmembrane region" description="Helical" evidence="2">
    <location>
        <begin position="83"/>
        <end position="107"/>
    </location>
</feature>
<feature type="transmembrane region" description="Helical" evidence="2">
    <location>
        <begin position="425"/>
        <end position="448"/>
    </location>
</feature>
<evidence type="ECO:0000256" key="2">
    <source>
        <dbReference type="SAM" id="Phobius"/>
    </source>
</evidence>
<feature type="region of interest" description="Disordered" evidence="1">
    <location>
        <begin position="153"/>
        <end position="192"/>
    </location>
</feature>
<feature type="compositionally biased region" description="Polar residues" evidence="1">
    <location>
        <begin position="537"/>
        <end position="572"/>
    </location>
</feature>
<organism evidence="3 4">
    <name type="scientific">Naegleria lovaniensis</name>
    <name type="common">Amoeba</name>
    <dbReference type="NCBI Taxonomy" id="51637"/>
    <lineage>
        <taxon>Eukaryota</taxon>
        <taxon>Discoba</taxon>
        <taxon>Heterolobosea</taxon>
        <taxon>Tetramitia</taxon>
        <taxon>Eutetramitia</taxon>
        <taxon>Vahlkampfiidae</taxon>
        <taxon>Naegleria</taxon>
    </lineage>
</organism>
<feature type="region of interest" description="Disordered" evidence="1">
    <location>
        <begin position="518"/>
        <end position="601"/>
    </location>
</feature>
<gene>
    <name evidence="3" type="ORF">C9374_000280</name>
</gene>
<keyword evidence="2" id="KW-0472">Membrane</keyword>
<keyword evidence="2" id="KW-1133">Transmembrane helix</keyword>
<evidence type="ECO:0000313" key="4">
    <source>
        <dbReference type="Proteomes" id="UP000816034"/>
    </source>
</evidence>
<sequence length="601" mass="66401">MSSSRPSEGAQLLPFSTLLNHYYTLHPSSSWNHHNNRMMMMEHEIPSFIQYLWTSLVEISANSTTTNNNNTAVVPVAQFVGEISITILQLLSFVVLLVFVLILLTCFTRESKTKTNNNTLNPSKSAKGQQQQPNSHRNDNDLLRRAHHQRFVAQHQHGSTQNCSDSTLASVGDHESISPPNSPNLSTTTSSINSPFMVQNHASSSSLNSQNAKFVNESPNLTTNISQPMKRKVSKNKVILFSLMLPSVVILILLFGVRILTMGAFPVDTFLVEEKPLHVRVLNGLVYCGWALNDLMLVVQFLFISYIFLQTSRKLKYISQRVYKVLVISMIITPVILSCSVLGYVIAVMTDQITKPQQADGSAANVRPALIFFYSISTIIFIGSLFVALSYVIWTTVQLVRHLTAASIGAGMQLQQTTRTAVRKVVVIVTLVSVIAVFMCIMELIALIGELSNVSVYFAVISLIGKALATWIYIAGLCLLFGPLSSLKKYVKDIFNHANEKNSMEALMMHINNDSGAAASGISTDRTHDSEEDPQFKGSNMMDQSQLSDMESPSNNTQILDHTTPSAVNTTMVHDENENAIGKPQQESIPTQQEPSSALMV</sequence>
<feature type="compositionally biased region" description="Polar residues" evidence="1">
    <location>
        <begin position="114"/>
        <end position="135"/>
    </location>
</feature>
<reference evidence="3 4" key="1">
    <citation type="journal article" date="2018" name="BMC Genomics">
        <title>The genome of Naegleria lovaniensis, the basis for a comparative approach to unravel pathogenicity factors of the human pathogenic amoeba N. fowleri.</title>
        <authorList>
            <person name="Liechti N."/>
            <person name="Schurch N."/>
            <person name="Bruggmann R."/>
            <person name="Wittwer M."/>
        </authorList>
    </citation>
    <scope>NUCLEOTIDE SEQUENCE [LARGE SCALE GENOMIC DNA]</scope>
    <source>
        <strain evidence="3 4">ATCC 30569</strain>
    </source>
</reference>
<dbReference type="EMBL" id="PYSW02000009">
    <property type="protein sequence ID" value="KAG2388841.1"/>
    <property type="molecule type" value="Genomic_DNA"/>
</dbReference>
<feature type="region of interest" description="Disordered" evidence="1">
    <location>
        <begin position="113"/>
        <end position="139"/>
    </location>
</feature>
<feature type="transmembrane region" description="Helical" evidence="2">
    <location>
        <begin position="238"/>
        <end position="264"/>
    </location>
</feature>
<accession>A0AA88KPP9</accession>
<feature type="transmembrane region" description="Helical" evidence="2">
    <location>
        <begin position="284"/>
        <end position="309"/>
    </location>
</feature>
<feature type="transmembrane region" description="Helical" evidence="2">
    <location>
        <begin position="369"/>
        <end position="394"/>
    </location>
</feature>
<protein>
    <submittedName>
        <fullName evidence="3">Uncharacterized protein</fullName>
    </submittedName>
</protein>
<evidence type="ECO:0000313" key="3">
    <source>
        <dbReference type="EMBL" id="KAG2388841.1"/>
    </source>
</evidence>
<dbReference type="Proteomes" id="UP000816034">
    <property type="component" value="Unassembled WGS sequence"/>
</dbReference>
<comment type="caution">
    <text evidence="3">The sequence shown here is derived from an EMBL/GenBank/DDBJ whole genome shotgun (WGS) entry which is preliminary data.</text>
</comment>
<dbReference type="AlphaFoldDB" id="A0AA88KPP9"/>
<feature type="transmembrane region" description="Helical" evidence="2">
    <location>
        <begin position="321"/>
        <end position="349"/>
    </location>
</feature>